<keyword evidence="3" id="KW-1185">Reference proteome</keyword>
<proteinExistence type="predicted"/>
<accession>H2YGV2</accession>
<dbReference type="HOGENOM" id="CLU_2031797_0_0_1"/>
<feature type="domain" description="CASAMP N-terminal" evidence="1">
    <location>
        <begin position="12"/>
        <end position="122"/>
    </location>
</feature>
<name>H2YGV2_CIOSA</name>
<dbReference type="AlphaFoldDB" id="H2YGV2"/>
<dbReference type="Ensembl" id="ENSCSAVT00000004617.1">
    <property type="protein sequence ID" value="ENSCSAVP00000004551.1"/>
    <property type="gene ID" value="ENSCSAVG00000002706.1"/>
</dbReference>
<reference evidence="2" key="2">
    <citation type="submission" date="2025-08" db="UniProtKB">
        <authorList>
            <consortium name="Ensembl"/>
        </authorList>
    </citation>
    <scope>IDENTIFICATION</scope>
</reference>
<reference evidence="3" key="1">
    <citation type="submission" date="2003-08" db="EMBL/GenBank/DDBJ databases">
        <authorList>
            <person name="Birren B."/>
            <person name="Nusbaum C."/>
            <person name="Abebe A."/>
            <person name="Abouelleil A."/>
            <person name="Adekoya E."/>
            <person name="Ait-zahra M."/>
            <person name="Allen N."/>
            <person name="Allen T."/>
            <person name="An P."/>
            <person name="Anderson M."/>
            <person name="Anderson S."/>
            <person name="Arachchi H."/>
            <person name="Armbruster J."/>
            <person name="Bachantsang P."/>
            <person name="Baldwin J."/>
            <person name="Barry A."/>
            <person name="Bayul T."/>
            <person name="Blitshsteyn B."/>
            <person name="Bloom T."/>
            <person name="Blye J."/>
            <person name="Boguslavskiy L."/>
            <person name="Borowsky M."/>
            <person name="Boukhgalter B."/>
            <person name="Brunache A."/>
            <person name="Butler J."/>
            <person name="Calixte N."/>
            <person name="Calvo S."/>
            <person name="Camarata J."/>
            <person name="Campo K."/>
            <person name="Chang J."/>
            <person name="Cheshatsang Y."/>
            <person name="Citroen M."/>
            <person name="Collymore A."/>
            <person name="Considine T."/>
            <person name="Cook A."/>
            <person name="Cooke P."/>
            <person name="Corum B."/>
            <person name="Cuomo C."/>
            <person name="David R."/>
            <person name="Dawoe T."/>
            <person name="Degray S."/>
            <person name="Dodge S."/>
            <person name="Dooley K."/>
            <person name="Dorje P."/>
            <person name="Dorjee K."/>
            <person name="Dorris L."/>
            <person name="Duffey N."/>
            <person name="Dupes A."/>
            <person name="Elkins T."/>
            <person name="Engels R."/>
            <person name="Erickson J."/>
            <person name="Farina A."/>
            <person name="Faro S."/>
            <person name="Ferreira P."/>
            <person name="Fischer H."/>
            <person name="Fitzgerald M."/>
            <person name="Foley K."/>
            <person name="Gage D."/>
            <person name="Galagan J."/>
            <person name="Gearin G."/>
            <person name="Gnerre S."/>
            <person name="Gnirke A."/>
            <person name="Goyette A."/>
            <person name="Graham J."/>
            <person name="Grandbois E."/>
            <person name="Gyaltsen K."/>
            <person name="Hafez N."/>
            <person name="Hagopian D."/>
            <person name="Hagos B."/>
            <person name="Hall J."/>
            <person name="Hatcher B."/>
            <person name="Heller A."/>
            <person name="Higgins H."/>
            <person name="Honan T."/>
            <person name="Horn A."/>
            <person name="Houde N."/>
            <person name="Hughes L."/>
            <person name="Hulme W."/>
            <person name="Husby E."/>
            <person name="Iliev I."/>
            <person name="Jaffe D."/>
            <person name="Jones C."/>
            <person name="Kamal M."/>
            <person name="Kamat A."/>
            <person name="Kamvysselis M."/>
            <person name="Karlsson E."/>
            <person name="Kells C."/>
            <person name="Kieu A."/>
            <person name="Kisner P."/>
            <person name="Kodira C."/>
            <person name="Kulbokas E."/>
            <person name="Labutti K."/>
            <person name="Lama D."/>
            <person name="Landers T."/>
            <person name="Leger J."/>
            <person name="Levine S."/>
            <person name="Lewis D."/>
            <person name="Lewis T."/>
            <person name="Lindblad-toh K."/>
            <person name="Liu X."/>
            <person name="Lokyitsang T."/>
            <person name="Lokyitsang Y."/>
            <person name="Lucien O."/>
            <person name="Lui A."/>
            <person name="Ma L.J."/>
            <person name="Mabbitt R."/>
            <person name="Macdonald J."/>
            <person name="Maclean C."/>
            <person name="Major J."/>
            <person name="Manning J."/>
            <person name="Marabella R."/>
            <person name="Maru K."/>
            <person name="Matthews C."/>
            <person name="Mauceli E."/>
            <person name="Mccarthy M."/>
            <person name="Mcdonough S."/>
            <person name="Mcghee T."/>
            <person name="Meldrim J."/>
            <person name="Meneus L."/>
            <person name="Mesirov J."/>
            <person name="Mihalev A."/>
            <person name="Mihova T."/>
            <person name="Mikkelsen T."/>
            <person name="Mlenga V."/>
            <person name="Moru K."/>
            <person name="Mozes J."/>
            <person name="Mulrain L."/>
            <person name="Munson G."/>
            <person name="Naylor J."/>
            <person name="Newes C."/>
            <person name="Nguyen C."/>
            <person name="Nguyen N."/>
            <person name="Nguyen T."/>
            <person name="Nicol R."/>
            <person name="Nielsen C."/>
            <person name="Nizzari M."/>
            <person name="Norbu C."/>
            <person name="Norbu N."/>
            <person name="O'donnell P."/>
            <person name="Okoawo O."/>
            <person name="O'leary S."/>
            <person name="Omotosho B."/>
            <person name="O'neill K."/>
            <person name="Osman S."/>
            <person name="Parker S."/>
            <person name="Perrin D."/>
            <person name="Phunkhang P."/>
            <person name="Piqani B."/>
            <person name="Purcell S."/>
            <person name="Rachupka T."/>
            <person name="Ramasamy U."/>
            <person name="Rameau R."/>
            <person name="Ray V."/>
            <person name="Raymond C."/>
            <person name="Retta R."/>
            <person name="Richardson S."/>
            <person name="Rise C."/>
            <person name="Rodriguez J."/>
            <person name="Rogers J."/>
            <person name="Rogov P."/>
            <person name="Rutman M."/>
            <person name="Schupbach R."/>
            <person name="Seaman C."/>
            <person name="Settipalli S."/>
            <person name="Sharpe T."/>
            <person name="Sheridan J."/>
            <person name="Sherpa N."/>
            <person name="Shi J."/>
            <person name="Smirnov S."/>
            <person name="Smith C."/>
            <person name="Sougnez C."/>
            <person name="Spencer B."/>
            <person name="Stalker J."/>
            <person name="Stange-thomann N."/>
            <person name="Stavropoulos S."/>
            <person name="Stetson K."/>
            <person name="Stone C."/>
            <person name="Stone S."/>
            <person name="Stubbs M."/>
            <person name="Talamas J."/>
            <person name="Tchuinga P."/>
            <person name="Tenzing P."/>
            <person name="Tesfaye S."/>
            <person name="Theodore J."/>
            <person name="Thoulutsang Y."/>
            <person name="Topham K."/>
            <person name="Towey S."/>
            <person name="Tsamla T."/>
            <person name="Tsomo N."/>
            <person name="Vallee D."/>
            <person name="Vassiliev H."/>
            <person name="Venkataraman V."/>
            <person name="Vinson J."/>
            <person name="Vo A."/>
            <person name="Wade C."/>
            <person name="Wang S."/>
            <person name="Wangchuk T."/>
            <person name="Wangdi T."/>
            <person name="Whittaker C."/>
            <person name="Wilkinson J."/>
            <person name="Wu Y."/>
            <person name="Wyman D."/>
            <person name="Yadav S."/>
            <person name="Yang S."/>
            <person name="Yang X."/>
            <person name="Yeager S."/>
            <person name="Yee E."/>
            <person name="Young G."/>
            <person name="Zainoun J."/>
            <person name="Zembeck L."/>
            <person name="Zimmer A."/>
            <person name="Zody M."/>
            <person name="Lander E."/>
        </authorList>
    </citation>
    <scope>NUCLEOTIDE SEQUENCE [LARGE SCALE GENOMIC DNA]</scope>
</reference>
<evidence type="ECO:0000313" key="2">
    <source>
        <dbReference type="Ensembl" id="ENSCSAVP00000004551.1"/>
    </source>
</evidence>
<evidence type="ECO:0000313" key="3">
    <source>
        <dbReference type="Proteomes" id="UP000007875"/>
    </source>
</evidence>
<dbReference type="InterPro" id="IPR058042">
    <property type="entry name" value="CAMSAP_N"/>
</dbReference>
<dbReference type="Pfam" id="PF25532">
    <property type="entry name" value="CH_CAMSAP2_N"/>
    <property type="match status" value="1"/>
</dbReference>
<dbReference type="Proteomes" id="UP000007875">
    <property type="component" value="Unassembled WGS sequence"/>
</dbReference>
<organism evidence="2 3">
    <name type="scientific">Ciona savignyi</name>
    <name type="common">Pacific transparent sea squirt</name>
    <dbReference type="NCBI Taxonomy" id="51511"/>
    <lineage>
        <taxon>Eukaryota</taxon>
        <taxon>Metazoa</taxon>
        <taxon>Chordata</taxon>
        <taxon>Tunicata</taxon>
        <taxon>Ascidiacea</taxon>
        <taxon>Phlebobranchia</taxon>
        <taxon>Cionidae</taxon>
        <taxon>Ciona</taxon>
    </lineage>
</organism>
<reference evidence="2" key="3">
    <citation type="submission" date="2025-09" db="UniProtKB">
        <authorList>
            <consortium name="Ensembl"/>
        </authorList>
    </citation>
    <scope>IDENTIFICATION</scope>
</reference>
<dbReference type="InParanoid" id="H2YGV2"/>
<sequence>MKEYNVSESDGNYNVDEAKIRCSVTWLLAMVKMKHESFNVGLMFDEGGNVTKDLQDFLVSGWPYRECIRMIFNDNILNNGFDDVIQVLCRHEFYVLKENDTVLTSEQLTQCPINLRSHVQLI</sequence>
<protein>
    <recommendedName>
        <fullName evidence="1">CASAMP N-terminal domain-containing protein</fullName>
    </recommendedName>
</protein>
<evidence type="ECO:0000259" key="1">
    <source>
        <dbReference type="Pfam" id="PF25532"/>
    </source>
</evidence>